<proteinExistence type="predicted"/>
<keyword evidence="3" id="KW-1185">Reference proteome</keyword>
<sequence>MKLAIDRKMIIENLKKQKFVPFNVIGIMENMESNVYYDEATISVWCEHEYFNYISGSTEVIASHVESLEDGFYGFAAVEDHLAKSVYTKHLLHWYEPTDRFVHVTDKILDSDWRLGAPYEIVPVPLTEAKGINDRYEYKDEGSFERICDAISHRPSSAIYIEGELASYVLVHEDNSIGFMYTLEKYRHMGLGYWVTLDLLDQMRKRAAVSFVEINQANFKSQGLARKSGFEKDVFTPWFGIIKGVPSFFETWEPLEGRSYIFTTTAHLREVDRLTTDIEVPKVNKTGDDFKIVIDEKGRKAQINLTLDETKEAYITEIHSKENMDYLEVVKAIAIHFPEKSASVVLPYDEKLAKQIGCIAILKQ</sequence>
<dbReference type="InterPro" id="IPR000182">
    <property type="entry name" value="GNAT_dom"/>
</dbReference>
<dbReference type="PANTHER" id="PTHR20958:SF6">
    <property type="entry name" value="GLYCINE N-ACYLTRANSFERASE-LIKE PROTEIN"/>
    <property type="match status" value="1"/>
</dbReference>
<evidence type="ECO:0000259" key="1">
    <source>
        <dbReference type="PROSITE" id="PS51186"/>
    </source>
</evidence>
<dbReference type="InterPro" id="IPR013653">
    <property type="entry name" value="GCN5-like_dom"/>
</dbReference>
<protein>
    <submittedName>
        <fullName evidence="2">GNAT family N-acetyltransferase</fullName>
    </submittedName>
</protein>
<gene>
    <name evidence="2" type="ORF">QE109_14225</name>
</gene>
<comment type="caution">
    <text evidence="2">The sequence shown here is derived from an EMBL/GenBank/DDBJ whole genome shotgun (WGS) entry which is preliminary data.</text>
</comment>
<evidence type="ECO:0000313" key="3">
    <source>
        <dbReference type="Proteomes" id="UP001158045"/>
    </source>
</evidence>
<evidence type="ECO:0000313" key="2">
    <source>
        <dbReference type="EMBL" id="MDH8679311.1"/>
    </source>
</evidence>
<dbReference type="SUPFAM" id="SSF55729">
    <property type="entry name" value="Acyl-CoA N-acyltransferases (Nat)"/>
    <property type="match status" value="1"/>
</dbReference>
<dbReference type="InterPro" id="IPR016181">
    <property type="entry name" value="Acyl_CoA_acyltransferase"/>
</dbReference>
<accession>A0ABT6NFV1</accession>
<feature type="domain" description="N-acetyltransferase" evidence="1">
    <location>
        <begin position="119"/>
        <end position="256"/>
    </location>
</feature>
<dbReference type="InterPro" id="IPR053225">
    <property type="entry name" value="Acyl-CoA_N-acyltransferase"/>
</dbReference>
<dbReference type="RefSeq" id="WP_281095208.1">
    <property type="nucleotide sequence ID" value="NZ_JARYZI010000011.1"/>
</dbReference>
<reference evidence="2 3" key="1">
    <citation type="submission" date="2023-04" db="EMBL/GenBank/DDBJ databases">
        <title>Fusibacter bizertensis strain WBS, isolated from littoral bottom sediments of the Arctic seas - biochemical and genomic analysis.</title>
        <authorList>
            <person name="Brioukhanov A.L."/>
        </authorList>
    </citation>
    <scope>NUCLEOTIDE SEQUENCE [LARGE SCALE GENOMIC DNA]</scope>
    <source>
        <strain evidence="2 3">WBS</strain>
    </source>
</reference>
<name>A0ABT6NFV1_9FIRM</name>
<dbReference type="Proteomes" id="UP001158045">
    <property type="component" value="Unassembled WGS sequence"/>
</dbReference>
<dbReference type="Pfam" id="PF08445">
    <property type="entry name" value="FR47"/>
    <property type="match status" value="1"/>
</dbReference>
<dbReference type="EMBL" id="JARYZI010000011">
    <property type="protein sequence ID" value="MDH8679311.1"/>
    <property type="molecule type" value="Genomic_DNA"/>
</dbReference>
<dbReference type="PANTHER" id="PTHR20958">
    <property type="entry name" value="GLYCINE N-ACYLTRANSFERASE-LIKE PROTEIN"/>
    <property type="match status" value="1"/>
</dbReference>
<organism evidence="2 3">
    <name type="scientific">Fusibacter bizertensis</name>
    <dbReference type="NCBI Taxonomy" id="1488331"/>
    <lineage>
        <taxon>Bacteria</taxon>
        <taxon>Bacillati</taxon>
        <taxon>Bacillota</taxon>
        <taxon>Clostridia</taxon>
        <taxon>Eubacteriales</taxon>
        <taxon>Eubacteriales Family XII. Incertae Sedis</taxon>
        <taxon>Fusibacter</taxon>
    </lineage>
</organism>
<dbReference type="Gene3D" id="3.40.630.30">
    <property type="match status" value="1"/>
</dbReference>
<dbReference type="PROSITE" id="PS51186">
    <property type="entry name" value="GNAT"/>
    <property type="match status" value="1"/>
</dbReference>